<dbReference type="RefSeq" id="WP_072316290.1">
    <property type="nucleotide sequence ID" value="NZ_FPJE01000004.1"/>
</dbReference>
<evidence type="ECO:0000313" key="1">
    <source>
        <dbReference type="EMBL" id="SFW30328.1"/>
    </source>
</evidence>
<evidence type="ECO:0000313" key="2">
    <source>
        <dbReference type="Proteomes" id="UP000182248"/>
    </source>
</evidence>
<gene>
    <name evidence="1" type="ORF">SAMN02927921_01013</name>
</gene>
<proteinExistence type="predicted"/>
<keyword evidence="2" id="KW-1185">Reference proteome</keyword>
<protein>
    <submittedName>
        <fullName evidence="1">Uncharacterized protein</fullName>
    </submittedName>
</protein>
<reference evidence="1 2" key="1">
    <citation type="submission" date="2016-11" db="EMBL/GenBank/DDBJ databases">
        <authorList>
            <person name="Jaros S."/>
            <person name="Januszkiewicz K."/>
            <person name="Wedrychowicz H."/>
        </authorList>
    </citation>
    <scope>NUCLEOTIDE SEQUENCE [LARGE SCALE GENOMIC DNA]</scope>
    <source>
        <strain evidence="1 2">CGMCC 1.12145</strain>
    </source>
</reference>
<dbReference type="EMBL" id="FPJE01000004">
    <property type="protein sequence ID" value="SFW30328.1"/>
    <property type="molecule type" value="Genomic_DNA"/>
</dbReference>
<accession>A0A1K1N4J9</accession>
<dbReference type="STRING" id="1150368.SAMN02927921_01013"/>
<sequence length="118" mass="14160">MNEIYCIYRNDIGIAFQWKKDIAKNNYGKLQIVFRDMGFYLTPEEVNHFYKCIRSAREFERCAECRQHKDYRSILLRTPAEKVDLAVNVRELQQIEDLIEGTLFQIKLDNYLNQICDN</sequence>
<dbReference type="AlphaFoldDB" id="A0A1K1N4J9"/>
<dbReference type="Proteomes" id="UP000182248">
    <property type="component" value="Unassembled WGS sequence"/>
</dbReference>
<name>A0A1K1N4J9_9FLAO</name>
<organism evidence="1 2">
    <name type="scientific">Sinomicrobium oceani</name>
    <dbReference type="NCBI Taxonomy" id="1150368"/>
    <lineage>
        <taxon>Bacteria</taxon>
        <taxon>Pseudomonadati</taxon>
        <taxon>Bacteroidota</taxon>
        <taxon>Flavobacteriia</taxon>
        <taxon>Flavobacteriales</taxon>
        <taxon>Flavobacteriaceae</taxon>
        <taxon>Sinomicrobium</taxon>
    </lineage>
</organism>
<dbReference type="OrthoDB" id="1354274at2"/>